<dbReference type="SUPFAM" id="SSF56672">
    <property type="entry name" value="DNA/RNA polymerases"/>
    <property type="match status" value="1"/>
</dbReference>
<dbReference type="PANTHER" id="PTHR34222">
    <property type="entry name" value="GAG_PRE-INTEGRS DOMAIN-CONTAINING PROTEIN"/>
    <property type="match status" value="1"/>
</dbReference>
<gene>
    <name evidence="3" type="ORF">Tco_0748512</name>
</gene>
<evidence type="ECO:0000313" key="3">
    <source>
        <dbReference type="EMBL" id="GJS81971.1"/>
    </source>
</evidence>
<dbReference type="InterPro" id="IPR013103">
    <property type="entry name" value="RVT_2"/>
</dbReference>
<reference evidence="3" key="2">
    <citation type="submission" date="2022-01" db="EMBL/GenBank/DDBJ databases">
        <authorList>
            <person name="Yamashiro T."/>
            <person name="Shiraishi A."/>
            <person name="Satake H."/>
            <person name="Nakayama K."/>
        </authorList>
    </citation>
    <scope>NUCLEOTIDE SEQUENCE</scope>
</reference>
<dbReference type="Pfam" id="PF07727">
    <property type="entry name" value="RVT_2"/>
    <property type="match status" value="1"/>
</dbReference>
<evidence type="ECO:0000256" key="1">
    <source>
        <dbReference type="SAM" id="MobiDB-lite"/>
    </source>
</evidence>
<protein>
    <submittedName>
        <fullName evidence="3">Ribonuclease H-like domain-containing protein</fullName>
    </submittedName>
</protein>
<name>A0ABQ4YX07_9ASTR</name>
<sequence>MMDNMVWVLVDLPPSCKTVGSKWIFKKKTDMDGIVHTYKARHVAKGYTQLYRVDYEETLSPVADIRAIRILIFIATFYDYEIWQMDVKTAFLNGYLHEDIYMVQPEGFVDPNHPREVCKFQRSIYGLKQASRSWNKRFDKEIKRFKGLVFDQIYDEHVYIKMLVGSNVTFFILINSSSKTSSGREVIYTSRSLEDRFEFLMGLDDVYQPIRSSILTREILPEAKDAFIIISREESHRGIPASSVKVEKPQVSAFVSKTNDNNRKRNSGNWSDSNSSIANRGNYHSLLCKNYGLKGHTIDRCFEIIRYPPGFKRNPNLQTASNFNNNRSNNADARGGFMGNNDLKSSTRRLSLSNEQMLKLMSLLNDKSSTTTNANMAVNGVNYQLGWIIDSGANQHMTNDTKNMFNLVDVSDLKLTVGHPNGTFAKITHVGILKLNNDVILFDVLVVPEYTDLRKGKVLGTGSKFAGLYLFDEKYNVSATVNNSEDFAYYVSNDDWHNRLGHPANQVQKIKNGAKTGNFRRELITFTQF</sequence>
<evidence type="ECO:0000313" key="4">
    <source>
        <dbReference type="Proteomes" id="UP001151760"/>
    </source>
</evidence>
<organism evidence="3 4">
    <name type="scientific">Tanacetum coccineum</name>
    <dbReference type="NCBI Taxonomy" id="301880"/>
    <lineage>
        <taxon>Eukaryota</taxon>
        <taxon>Viridiplantae</taxon>
        <taxon>Streptophyta</taxon>
        <taxon>Embryophyta</taxon>
        <taxon>Tracheophyta</taxon>
        <taxon>Spermatophyta</taxon>
        <taxon>Magnoliopsida</taxon>
        <taxon>eudicotyledons</taxon>
        <taxon>Gunneridae</taxon>
        <taxon>Pentapetalae</taxon>
        <taxon>asterids</taxon>
        <taxon>campanulids</taxon>
        <taxon>Asterales</taxon>
        <taxon>Asteraceae</taxon>
        <taxon>Asteroideae</taxon>
        <taxon>Anthemideae</taxon>
        <taxon>Anthemidinae</taxon>
        <taxon>Tanacetum</taxon>
    </lineage>
</organism>
<comment type="caution">
    <text evidence="3">The sequence shown here is derived from an EMBL/GenBank/DDBJ whole genome shotgun (WGS) entry which is preliminary data.</text>
</comment>
<dbReference type="PANTHER" id="PTHR34222:SF99">
    <property type="entry name" value="PROTEIN, PUTATIVE-RELATED"/>
    <property type="match status" value="1"/>
</dbReference>
<dbReference type="Proteomes" id="UP001151760">
    <property type="component" value="Unassembled WGS sequence"/>
</dbReference>
<keyword evidence="4" id="KW-1185">Reference proteome</keyword>
<reference evidence="3" key="1">
    <citation type="journal article" date="2022" name="Int. J. Mol. Sci.">
        <title>Draft Genome of Tanacetum Coccineum: Genomic Comparison of Closely Related Tanacetum-Family Plants.</title>
        <authorList>
            <person name="Yamashiro T."/>
            <person name="Shiraishi A."/>
            <person name="Nakayama K."/>
            <person name="Satake H."/>
        </authorList>
    </citation>
    <scope>NUCLEOTIDE SEQUENCE</scope>
</reference>
<dbReference type="EMBL" id="BQNB010010788">
    <property type="protein sequence ID" value="GJS81971.1"/>
    <property type="molecule type" value="Genomic_DNA"/>
</dbReference>
<dbReference type="InterPro" id="IPR043502">
    <property type="entry name" value="DNA/RNA_pol_sf"/>
</dbReference>
<evidence type="ECO:0000259" key="2">
    <source>
        <dbReference type="Pfam" id="PF07727"/>
    </source>
</evidence>
<proteinExistence type="predicted"/>
<feature type="region of interest" description="Disordered" evidence="1">
    <location>
        <begin position="254"/>
        <end position="275"/>
    </location>
</feature>
<feature type="domain" description="Reverse transcriptase Ty1/copia-type" evidence="2">
    <location>
        <begin position="4"/>
        <end position="161"/>
    </location>
</feature>
<accession>A0ABQ4YX07</accession>